<evidence type="ECO:0000313" key="3">
    <source>
        <dbReference type="EMBL" id="PAU92737.1"/>
    </source>
</evidence>
<protein>
    <recommendedName>
        <fullName evidence="5">AMP-activated protein kinase glycogen-binding domain-containing protein</fullName>
    </recommendedName>
</protein>
<name>A0A2A2G7D6_9BACT</name>
<dbReference type="InterPro" id="IPR013783">
    <property type="entry name" value="Ig-like_fold"/>
</dbReference>
<organism evidence="3 4">
    <name type="scientific">Fodinibius salipaludis</name>
    <dbReference type="NCBI Taxonomy" id="2032627"/>
    <lineage>
        <taxon>Bacteria</taxon>
        <taxon>Pseudomonadati</taxon>
        <taxon>Balneolota</taxon>
        <taxon>Balneolia</taxon>
        <taxon>Balneolales</taxon>
        <taxon>Balneolaceae</taxon>
        <taxon>Fodinibius</taxon>
    </lineage>
</organism>
<feature type="compositionally biased region" description="Gly residues" evidence="1">
    <location>
        <begin position="240"/>
        <end position="249"/>
    </location>
</feature>
<dbReference type="Gene3D" id="2.60.40.10">
    <property type="entry name" value="Immunoglobulins"/>
    <property type="match status" value="1"/>
</dbReference>
<sequence>MRIGLIIVILLTSISAEMLAQDWQTVFSVDSRIGYSTNTYLNPYYGEWGQAENTSFGVFSGVGQSTWFGDQDMVQLTGVGILEPFFSGLDTWKGGLALARYQHQFSRSVSGGIEMGGSYFSSTFSRSMVWVQPTFSWSPTPFSQLKIKAGSNFRSYRDYMVDSVETSIYDRSDLYALEYETWPSFNWQLSTGLYGNFDSFPDIQEGFSSFVAASRIFNKGSKIRFKVGLEQYQNEQTVTTGGGGGGFPPVGGSPSGTTETIKETNRIFRLGIEGSVPISQRLTAFVSAEGLRYNTTATDQNINDVKISGGIRLSLQPESRKEKRKISPEWNSGKEIQQVEISYSGDGRIYLVGDFNNWSRPGKPLVNVKKNRYRAELELDAGSYEYKVLKIEDGEESWIEFSSDTYTVEDGFGGSNALLLVQ</sequence>
<evidence type="ECO:0000256" key="2">
    <source>
        <dbReference type="SAM" id="SignalP"/>
    </source>
</evidence>
<dbReference type="Proteomes" id="UP000218831">
    <property type="component" value="Unassembled WGS sequence"/>
</dbReference>
<proteinExistence type="predicted"/>
<dbReference type="SUPFAM" id="SSF81296">
    <property type="entry name" value="E set domains"/>
    <property type="match status" value="1"/>
</dbReference>
<evidence type="ECO:0000256" key="1">
    <source>
        <dbReference type="SAM" id="MobiDB-lite"/>
    </source>
</evidence>
<comment type="caution">
    <text evidence="3">The sequence shown here is derived from an EMBL/GenBank/DDBJ whole genome shotgun (WGS) entry which is preliminary data.</text>
</comment>
<accession>A0A2A2G7D6</accession>
<dbReference type="EMBL" id="NSKE01000014">
    <property type="protein sequence ID" value="PAU92737.1"/>
    <property type="molecule type" value="Genomic_DNA"/>
</dbReference>
<dbReference type="AlphaFoldDB" id="A0A2A2G7D6"/>
<evidence type="ECO:0008006" key="5">
    <source>
        <dbReference type="Google" id="ProtNLM"/>
    </source>
</evidence>
<keyword evidence="4" id="KW-1185">Reference proteome</keyword>
<feature type="chain" id="PRO_5013081632" description="AMP-activated protein kinase glycogen-binding domain-containing protein" evidence="2">
    <location>
        <begin position="21"/>
        <end position="422"/>
    </location>
</feature>
<dbReference type="InterPro" id="IPR014756">
    <property type="entry name" value="Ig_E-set"/>
</dbReference>
<feature type="signal peptide" evidence="2">
    <location>
        <begin position="1"/>
        <end position="20"/>
    </location>
</feature>
<dbReference type="OrthoDB" id="5451596at2"/>
<reference evidence="3 4" key="1">
    <citation type="submission" date="2017-08" db="EMBL/GenBank/DDBJ databases">
        <title>Aliifodinibius alkalisoli sp. nov., isolated from saline alkaline soil.</title>
        <authorList>
            <person name="Liu D."/>
            <person name="Zhang G."/>
        </authorList>
    </citation>
    <scope>NUCLEOTIDE SEQUENCE [LARGE SCALE GENOMIC DNA]</scope>
    <source>
        <strain evidence="3 4">WN023</strain>
    </source>
</reference>
<dbReference type="RefSeq" id="WP_095607717.1">
    <property type="nucleotide sequence ID" value="NZ_NSKE01000014.1"/>
</dbReference>
<keyword evidence="2" id="KW-0732">Signal</keyword>
<evidence type="ECO:0000313" key="4">
    <source>
        <dbReference type="Proteomes" id="UP000218831"/>
    </source>
</evidence>
<gene>
    <name evidence="3" type="ORF">CK503_15345</name>
</gene>
<feature type="region of interest" description="Disordered" evidence="1">
    <location>
        <begin position="237"/>
        <end position="257"/>
    </location>
</feature>
<dbReference type="CDD" id="cd02859">
    <property type="entry name" value="E_set_AMPKbeta_like_N"/>
    <property type="match status" value="1"/>
</dbReference>